<dbReference type="RefSeq" id="WP_131448948.1">
    <property type="nucleotide sequence ID" value="NZ_SJZB01000051.1"/>
</dbReference>
<comment type="caution">
    <text evidence="1">The sequence shown here is derived from an EMBL/GenBank/DDBJ whole genome shotgun (WGS) entry which is preliminary data.</text>
</comment>
<dbReference type="EMBL" id="SJZB01000051">
    <property type="protein sequence ID" value="TCJ11688.1"/>
    <property type="molecule type" value="Genomic_DNA"/>
</dbReference>
<name>A0A4R1B639_9PROT</name>
<reference evidence="1 2" key="1">
    <citation type="submission" date="2019-03" db="EMBL/GenBank/DDBJ databases">
        <title>Genome sequence of Thiobacillaceae bacterium LSR1, a sulfur-oxidizing bacterium isolated from freshwater sediment.</title>
        <authorList>
            <person name="Li S."/>
        </authorList>
    </citation>
    <scope>NUCLEOTIDE SEQUENCE [LARGE SCALE GENOMIC DNA]</scope>
    <source>
        <strain evidence="1 2">LSR1</strain>
    </source>
</reference>
<proteinExistence type="predicted"/>
<accession>A0A4R1B639</accession>
<keyword evidence="2" id="KW-1185">Reference proteome</keyword>
<protein>
    <submittedName>
        <fullName evidence="1">Uncharacterized protein</fullName>
    </submittedName>
</protein>
<gene>
    <name evidence="1" type="ORF">EZJ19_14840</name>
</gene>
<dbReference type="OrthoDB" id="7359089at2"/>
<evidence type="ECO:0000313" key="2">
    <source>
        <dbReference type="Proteomes" id="UP000295443"/>
    </source>
</evidence>
<dbReference type="AlphaFoldDB" id="A0A4R1B639"/>
<dbReference type="Proteomes" id="UP000295443">
    <property type="component" value="Unassembled WGS sequence"/>
</dbReference>
<sequence>MTEAAVDTLLREAMAGYRADPARADFMLNYACSQAVDPLPLYRVLYKFYNGQRRFEPARDFAARALAESARRAGLAGPPEGWRRDALTGVETLLASQLLLALKATAFLALRAGDEAAAGRHLAVLKDLDPEDGSGVSVVAALADGALAGDYP</sequence>
<organism evidence="1 2">
    <name type="scientific">Parasulfuritortus cantonensis</name>
    <dbReference type="NCBI Taxonomy" id="2528202"/>
    <lineage>
        <taxon>Bacteria</taxon>
        <taxon>Pseudomonadati</taxon>
        <taxon>Pseudomonadota</taxon>
        <taxon>Betaproteobacteria</taxon>
        <taxon>Nitrosomonadales</taxon>
        <taxon>Thiobacillaceae</taxon>
        <taxon>Parasulfuritortus</taxon>
    </lineage>
</organism>
<evidence type="ECO:0000313" key="1">
    <source>
        <dbReference type="EMBL" id="TCJ11688.1"/>
    </source>
</evidence>